<dbReference type="SUPFAM" id="SSF47384">
    <property type="entry name" value="Homodimeric domain of signal transducing histidine kinase"/>
    <property type="match status" value="1"/>
</dbReference>
<evidence type="ECO:0000256" key="3">
    <source>
        <dbReference type="ARBA" id="ARBA00022553"/>
    </source>
</evidence>
<dbReference type="CDD" id="cd00082">
    <property type="entry name" value="HisKA"/>
    <property type="match status" value="1"/>
</dbReference>
<dbReference type="Gene3D" id="1.10.287.130">
    <property type="match status" value="1"/>
</dbReference>
<keyword evidence="5" id="KW-1185">Reference proteome</keyword>
<dbReference type="Pfam" id="PF04392">
    <property type="entry name" value="ABC_sub_bind"/>
    <property type="match status" value="1"/>
</dbReference>
<evidence type="ECO:0000313" key="5">
    <source>
        <dbReference type="Proteomes" id="UP000283786"/>
    </source>
</evidence>
<dbReference type="PANTHER" id="PTHR43065:SF42">
    <property type="entry name" value="TWO-COMPONENT SENSOR PPRA"/>
    <property type="match status" value="1"/>
</dbReference>
<dbReference type="PRINTS" id="PR00344">
    <property type="entry name" value="BCTRLSENSOR"/>
</dbReference>
<evidence type="ECO:0000313" key="4">
    <source>
        <dbReference type="EMBL" id="QPM90274.1"/>
    </source>
</evidence>
<reference evidence="4 5" key="1">
    <citation type="submission" date="2020-08" db="EMBL/GenBank/DDBJ databases">
        <title>Genome sequence of Rhodobacteraceae bacterium Lw-13e.</title>
        <authorList>
            <person name="Poehlein A."/>
            <person name="Wolter L."/>
            <person name="Daniel R."/>
            <person name="Brinkhoff T."/>
        </authorList>
    </citation>
    <scope>NUCLEOTIDE SEQUENCE [LARGE SCALE GENOMIC DNA]</scope>
    <source>
        <strain evidence="4 5">Lw-13e</strain>
    </source>
</reference>
<dbReference type="OrthoDB" id="9795133at2"/>
<organism evidence="4 5">
    <name type="scientific">Pseudooceanicola algae</name>
    <dbReference type="NCBI Taxonomy" id="1537215"/>
    <lineage>
        <taxon>Bacteria</taxon>
        <taxon>Pseudomonadati</taxon>
        <taxon>Pseudomonadota</taxon>
        <taxon>Alphaproteobacteria</taxon>
        <taxon>Rhodobacterales</taxon>
        <taxon>Paracoccaceae</taxon>
        <taxon>Pseudooceanicola</taxon>
    </lineage>
</organism>
<dbReference type="AlphaFoldDB" id="A0A418SHX7"/>
<proteinExistence type="predicted"/>
<dbReference type="RefSeq" id="WP_119838801.1">
    <property type="nucleotide sequence ID" value="NZ_CP060436.1"/>
</dbReference>
<dbReference type="PROSITE" id="PS50109">
    <property type="entry name" value="HIS_KIN"/>
    <property type="match status" value="1"/>
</dbReference>
<dbReference type="SUPFAM" id="SSF55874">
    <property type="entry name" value="ATPase domain of HSP90 chaperone/DNA topoisomerase II/histidine kinase"/>
    <property type="match status" value="1"/>
</dbReference>
<dbReference type="InterPro" id="IPR007487">
    <property type="entry name" value="ABC_transpt-TYRBP-like"/>
</dbReference>
<keyword evidence="4" id="KW-0418">Kinase</keyword>
<evidence type="ECO:0000256" key="2">
    <source>
        <dbReference type="ARBA" id="ARBA00012438"/>
    </source>
</evidence>
<protein>
    <recommendedName>
        <fullName evidence="2">histidine kinase</fullName>
        <ecNumber evidence="2">2.7.13.3</ecNumber>
    </recommendedName>
</protein>
<accession>A0A418SHX7</accession>
<evidence type="ECO:0000256" key="1">
    <source>
        <dbReference type="ARBA" id="ARBA00000085"/>
    </source>
</evidence>
<dbReference type="Gene3D" id="3.40.50.2300">
    <property type="match status" value="1"/>
</dbReference>
<dbReference type="EC" id="2.7.13.3" evidence="2"/>
<dbReference type="InterPro" id="IPR003661">
    <property type="entry name" value="HisK_dim/P_dom"/>
</dbReference>
<dbReference type="Gene3D" id="3.30.565.10">
    <property type="entry name" value="Histidine kinase-like ATPase, C-terminal domain"/>
    <property type="match status" value="1"/>
</dbReference>
<comment type="catalytic activity">
    <reaction evidence="1">
        <text>ATP + protein L-histidine = ADP + protein N-phospho-L-histidine.</text>
        <dbReference type="EC" id="2.7.13.3"/>
    </reaction>
</comment>
<dbReference type="PANTHER" id="PTHR43065">
    <property type="entry name" value="SENSOR HISTIDINE KINASE"/>
    <property type="match status" value="1"/>
</dbReference>
<dbReference type="InterPro" id="IPR036097">
    <property type="entry name" value="HisK_dim/P_sf"/>
</dbReference>
<dbReference type="InterPro" id="IPR005467">
    <property type="entry name" value="His_kinase_dom"/>
</dbReference>
<dbReference type="EMBL" id="CP060436">
    <property type="protein sequence ID" value="QPM90274.1"/>
    <property type="molecule type" value="Genomic_DNA"/>
</dbReference>
<name>A0A418SHX7_9RHOB</name>
<dbReference type="KEGG" id="palw:PSAL_015090"/>
<dbReference type="Proteomes" id="UP000283786">
    <property type="component" value="Chromosome"/>
</dbReference>
<dbReference type="InterPro" id="IPR036890">
    <property type="entry name" value="HATPase_C_sf"/>
</dbReference>
<dbReference type="SMART" id="SM00387">
    <property type="entry name" value="HATPase_c"/>
    <property type="match status" value="1"/>
</dbReference>
<sequence length="685" mass="73220">MGRSRGTGSTKGLGGRGRVAAALGVTGCHGAPAGLLARAMVMLLLGLALWLAGAAFVAVEAQAQPQAQPQSEAEPLADEPPGDFAAESPPDPTKDRPASDDAIRILAIFGEDSLLPANIIVAEGLQDGLAETIGSQVELFAEYLDISRFSDAESQQRIFTAMAAKYDNREPDVLVAFGTLALQFVLDHRNEAWLDGPVIFGATNPETENMTLLGDQVGGVSSVFEVSATIDLARALQPQAKRIHVISGAANFDRAWDRKARAVLGTSYHGLPVTYVTARPMEEILDTVADLDSEAIVLVTTIFAGPDGKVFVPKEALATISEFSGAPVYGLYDTMIGDGATGGVVHTFHGMGLAAGQLAGDVATGKVKLPQFLETPRSPLVDWRQLDRFGIDKARVPEGAQLLYYDPGFLERYRIEIGIALAVILAQSITITALIIQEKRRKILAEAHMRDRMELIHLARATQLGELSGALAHELNQPLASILANAEAGCRLLDRSPLDIAEMGGVMQDIIEADMRAAEIIRQLRSLMARGDITLEPLDLNTVVSATLALVRSELTNRQTRFEVRPTARPAMVLGNRPQLQQVLLNLVTNALDAMDSVDPSQRSLVIEVIARDDGRYEMAVIDSGRGFPETLAPEAFRPFVSSKAAGLGLGLSICRTIATAHDGVIDLDRGCPTGTRVALILRAA</sequence>
<keyword evidence="4" id="KW-0808">Transferase</keyword>
<dbReference type="GO" id="GO:0000155">
    <property type="term" value="F:phosphorelay sensor kinase activity"/>
    <property type="evidence" value="ECO:0007669"/>
    <property type="project" value="InterPro"/>
</dbReference>
<dbReference type="InterPro" id="IPR003594">
    <property type="entry name" value="HATPase_dom"/>
</dbReference>
<gene>
    <name evidence="4" type="primary">sasA_12</name>
    <name evidence="4" type="ORF">PSAL_015090</name>
</gene>
<keyword evidence="3" id="KW-0597">Phosphoprotein</keyword>
<dbReference type="Pfam" id="PF02518">
    <property type="entry name" value="HATPase_c"/>
    <property type="match status" value="1"/>
</dbReference>
<dbReference type="InterPro" id="IPR004358">
    <property type="entry name" value="Sig_transdc_His_kin-like_C"/>
</dbReference>